<keyword evidence="1" id="KW-0812">Transmembrane</keyword>
<dbReference type="InterPro" id="IPR000045">
    <property type="entry name" value="Prepilin_IV_endopep_pep"/>
</dbReference>
<geneLocation type="plasmid" evidence="3 4">
    <name>unnamed1</name>
</geneLocation>
<evidence type="ECO:0000259" key="2">
    <source>
        <dbReference type="Pfam" id="PF01478"/>
    </source>
</evidence>
<dbReference type="GO" id="GO:0004190">
    <property type="term" value="F:aspartic-type endopeptidase activity"/>
    <property type="evidence" value="ECO:0007669"/>
    <property type="project" value="InterPro"/>
</dbReference>
<proteinExistence type="predicted"/>
<keyword evidence="1" id="KW-1133">Transmembrane helix</keyword>
<evidence type="ECO:0000313" key="4">
    <source>
        <dbReference type="Proteomes" id="UP000515511"/>
    </source>
</evidence>
<gene>
    <name evidence="3" type="ORF">F1C12_21770</name>
</gene>
<evidence type="ECO:0000256" key="1">
    <source>
        <dbReference type="SAM" id="Phobius"/>
    </source>
</evidence>
<feature type="transmembrane region" description="Helical" evidence="1">
    <location>
        <begin position="57"/>
        <end position="74"/>
    </location>
</feature>
<dbReference type="Proteomes" id="UP000515511">
    <property type="component" value="Plasmid unnamed1"/>
</dbReference>
<sequence length="165" mass="16405">MFNLIPGQPVAAAATLTVGLIAIAFVDARTHTIHNASILALGAASVAAGSIDQLSLTQWATGIACGLVAFVIYLERAVADDAAGRLPVGAGDIKLIGVPVGVFGLASPLLAAGVLFLGVVFHSLFGLLGRSASRGSEENTAHGPALAVAAMVGLAVLTHTTGEVT</sequence>
<feature type="transmembrane region" description="Helical" evidence="1">
    <location>
        <begin position="6"/>
        <end position="26"/>
    </location>
</feature>
<evidence type="ECO:0000313" key="3">
    <source>
        <dbReference type="EMBL" id="QNE37914.1"/>
    </source>
</evidence>
<dbReference type="EMBL" id="CP043642">
    <property type="protein sequence ID" value="QNE37914.1"/>
    <property type="molecule type" value="Genomic_DNA"/>
</dbReference>
<name>A0A7G6YHE9_9MICO</name>
<feature type="transmembrane region" description="Helical" evidence="1">
    <location>
        <begin position="95"/>
        <end position="121"/>
    </location>
</feature>
<dbReference type="AlphaFoldDB" id="A0A7G6YHE9"/>
<keyword evidence="1" id="KW-0472">Membrane</keyword>
<dbReference type="GO" id="GO:0016020">
    <property type="term" value="C:membrane"/>
    <property type="evidence" value="ECO:0007669"/>
    <property type="project" value="InterPro"/>
</dbReference>
<dbReference type="KEGG" id="lse:F1C12_21770"/>
<accession>A0A7G6YHE9</accession>
<dbReference type="RefSeq" id="WP_185279187.1">
    <property type="nucleotide sequence ID" value="NZ_CP043642.1"/>
</dbReference>
<feature type="transmembrane region" description="Helical" evidence="1">
    <location>
        <begin position="33"/>
        <end position="51"/>
    </location>
</feature>
<protein>
    <recommendedName>
        <fullName evidence="2">Prepilin type IV endopeptidase peptidase domain-containing protein</fullName>
    </recommendedName>
</protein>
<keyword evidence="3" id="KW-0614">Plasmid</keyword>
<dbReference type="Gene3D" id="1.20.120.1220">
    <property type="match status" value="1"/>
</dbReference>
<reference evidence="4" key="1">
    <citation type="submission" date="2019-09" db="EMBL/GenBank/DDBJ databases">
        <title>Antimicrobial potential of Antarctic Bacteria.</title>
        <authorList>
            <person name="Benaud N."/>
            <person name="Edwards R.J."/>
            <person name="Ferrari B.C."/>
        </authorList>
    </citation>
    <scope>NUCLEOTIDE SEQUENCE [LARGE SCALE GENOMIC DNA]</scope>
    <source>
        <strain evidence="4">INR9</strain>
        <plasmid evidence="4">unnamed1</plasmid>
    </source>
</reference>
<feature type="domain" description="Prepilin type IV endopeptidase peptidase" evidence="2">
    <location>
        <begin position="16"/>
        <end position="121"/>
    </location>
</feature>
<dbReference type="Pfam" id="PF01478">
    <property type="entry name" value="Peptidase_A24"/>
    <property type="match status" value="1"/>
</dbReference>
<organism evidence="3 4">
    <name type="scientific">Leifsonia shinshuensis</name>
    <dbReference type="NCBI Taxonomy" id="150026"/>
    <lineage>
        <taxon>Bacteria</taxon>
        <taxon>Bacillati</taxon>
        <taxon>Actinomycetota</taxon>
        <taxon>Actinomycetes</taxon>
        <taxon>Micrococcales</taxon>
        <taxon>Microbacteriaceae</taxon>
        <taxon>Leifsonia</taxon>
    </lineage>
</organism>